<organism evidence="2 3">
    <name type="scientific">Sphaerisporangium corydalis</name>
    <dbReference type="NCBI Taxonomy" id="1441875"/>
    <lineage>
        <taxon>Bacteria</taxon>
        <taxon>Bacillati</taxon>
        <taxon>Actinomycetota</taxon>
        <taxon>Actinomycetes</taxon>
        <taxon>Streptosporangiales</taxon>
        <taxon>Streptosporangiaceae</taxon>
        <taxon>Sphaerisporangium</taxon>
    </lineage>
</organism>
<keyword evidence="2" id="KW-0808">Transferase</keyword>
<dbReference type="Proteomes" id="UP001595891">
    <property type="component" value="Unassembled WGS sequence"/>
</dbReference>
<proteinExistence type="predicted"/>
<dbReference type="Pfam" id="PF00899">
    <property type="entry name" value="ThiF"/>
    <property type="match status" value="1"/>
</dbReference>
<feature type="domain" description="THIF-type NAD/FAD binding fold" evidence="1">
    <location>
        <begin position="18"/>
        <end position="220"/>
    </location>
</feature>
<dbReference type="SUPFAM" id="SSF69572">
    <property type="entry name" value="Activating enzymes of the ubiquitin-like proteins"/>
    <property type="match status" value="1"/>
</dbReference>
<comment type="caution">
    <text evidence="2">The sequence shown here is derived from an EMBL/GenBank/DDBJ whole genome shotgun (WGS) entry which is preliminary data.</text>
</comment>
<dbReference type="PANTHER" id="PTHR10953">
    <property type="entry name" value="UBIQUITIN-ACTIVATING ENZYME E1"/>
    <property type="match status" value="1"/>
</dbReference>
<reference evidence="3" key="1">
    <citation type="journal article" date="2019" name="Int. J. Syst. Evol. Microbiol.">
        <title>The Global Catalogue of Microorganisms (GCM) 10K type strain sequencing project: providing services to taxonomists for standard genome sequencing and annotation.</title>
        <authorList>
            <consortium name="The Broad Institute Genomics Platform"/>
            <consortium name="The Broad Institute Genome Sequencing Center for Infectious Disease"/>
            <person name="Wu L."/>
            <person name="Ma J."/>
        </authorList>
    </citation>
    <scope>NUCLEOTIDE SEQUENCE [LARGE SCALE GENOMIC DNA]</scope>
    <source>
        <strain evidence="3">CCUG 49560</strain>
    </source>
</reference>
<keyword evidence="3" id="KW-1185">Reference proteome</keyword>
<name>A0ABV9EF92_9ACTN</name>
<dbReference type="GO" id="GO:0016779">
    <property type="term" value="F:nucleotidyltransferase activity"/>
    <property type="evidence" value="ECO:0007669"/>
    <property type="project" value="UniProtKB-KW"/>
</dbReference>
<evidence type="ECO:0000313" key="2">
    <source>
        <dbReference type="EMBL" id="MFC4588242.1"/>
    </source>
</evidence>
<dbReference type="RefSeq" id="WP_262844497.1">
    <property type="nucleotide sequence ID" value="NZ_JANZYP010000029.1"/>
</dbReference>
<dbReference type="InterPro" id="IPR000594">
    <property type="entry name" value="ThiF_NAD_FAD-bd"/>
</dbReference>
<evidence type="ECO:0000313" key="3">
    <source>
        <dbReference type="Proteomes" id="UP001595891"/>
    </source>
</evidence>
<dbReference type="InterPro" id="IPR035985">
    <property type="entry name" value="Ubiquitin-activating_enz"/>
</dbReference>
<dbReference type="Gene3D" id="3.40.50.720">
    <property type="entry name" value="NAD(P)-binding Rossmann-like Domain"/>
    <property type="match status" value="1"/>
</dbReference>
<evidence type="ECO:0000259" key="1">
    <source>
        <dbReference type="Pfam" id="PF00899"/>
    </source>
</evidence>
<accession>A0ABV9EF92</accession>
<sequence>MTTTRLHSRDMRAGYDPERLARARVLVVGVGALGQNILQTLALSGVGNFLLVDFDRFEDHNATRSPFFPADGWGARYEGRKAPLVAMRALAASTATDPAIYYSTETVQQVGDTGIRWADVVVSAVDSVPARGWLAERSRLHATPMVEGGFSGSEFNFSSFSAEAGTVCYRCFNAERASSTSCTRYALELEREAIVPSIQTTAAVLAGYMTEQVMGIVHEDWAVYGTRSYGDVRRTRFETAVLPVHPRCPGEHVPLPDAGELPGGLATVGDLMAVLRDRYREGWLLLSEPVVLAQTCTVCLRMCQVRSLESSWMLDPVCVDCGGPWPLGDAREPDIATLVDFTLTPDDRLAATPLHDVGVRPGGSVVVEPLDTPQFLLHTPGTLPETCPRYLVP</sequence>
<protein>
    <submittedName>
        <fullName evidence="2">ThiF family adenylyltransferase</fullName>
    </submittedName>
</protein>
<dbReference type="PANTHER" id="PTHR10953:SF102">
    <property type="entry name" value="ADENYLYLTRANSFERASE AND SULFURTRANSFERASE MOCS3"/>
    <property type="match status" value="1"/>
</dbReference>
<dbReference type="InterPro" id="IPR045886">
    <property type="entry name" value="ThiF/MoeB/HesA"/>
</dbReference>
<gene>
    <name evidence="2" type="ORF">ACFO8L_19290</name>
</gene>
<dbReference type="EMBL" id="JBHSFN010000011">
    <property type="protein sequence ID" value="MFC4588242.1"/>
    <property type="molecule type" value="Genomic_DNA"/>
</dbReference>
<keyword evidence="2" id="KW-0548">Nucleotidyltransferase</keyword>